<dbReference type="Pfam" id="PF00396">
    <property type="entry name" value="Granulin"/>
    <property type="match status" value="1"/>
</dbReference>
<dbReference type="SMART" id="SM00277">
    <property type="entry name" value="GRAN"/>
    <property type="match status" value="1"/>
</dbReference>
<evidence type="ECO:0000256" key="2">
    <source>
        <dbReference type="SAM" id="SignalP"/>
    </source>
</evidence>
<keyword evidence="2" id="KW-0732">Signal</keyword>
<protein>
    <submittedName>
        <fullName evidence="5">GRANULINS domain-containing protein</fullName>
    </submittedName>
</protein>
<feature type="chain" id="PRO_5009311844" evidence="2">
    <location>
        <begin position="20"/>
        <end position="95"/>
    </location>
</feature>
<proteinExistence type="predicted"/>
<accession>A0A1I7Y8T8</accession>
<evidence type="ECO:0000259" key="3">
    <source>
        <dbReference type="SMART" id="SM00277"/>
    </source>
</evidence>
<dbReference type="AlphaFoldDB" id="A0A1I7Y8T8"/>
<reference evidence="5" key="1">
    <citation type="submission" date="2016-11" db="UniProtKB">
        <authorList>
            <consortium name="WormBaseParasite"/>
        </authorList>
    </citation>
    <scope>IDENTIFICATION</scope>
</reference>
<evidence type="ECO:0000313" key="4">
    <source>
        <dbReference type="Proteomes" id="UP000095287"/>
    </source>
</evidence>
<feature type="signal peptide" evidence="2">
    <location>
        <begin position="1"/>
        <end position="19"/>
    </location>
</feature>
<dbReference type="InterPro" id="IPR000118">
    <property type="entry name" value="Granulin"/>
</dbReference>
<sequence length="95" mass="9664">MKTIAAVLLLAIMASGTAGQCGEGTVCGQGCCPLPNAVCCPGNVFCCPNGWKCDDEGSCVQGPGSRNFTAIDVVFPSGTNATDPDVFLLPSLFTM</sequence>
<dbReference type="InterPro" id="IPR037277">
    <property type="entry name" value="Granulin_sf"/>
</dbReference>
<name>A0A1I7Y8T8_9BILA</name>
<dbReference type="WBParaSite" id="L893_g13839.t1">
    <property type="protein sequence ID" value="L893_g13839.t1"/>
    <property type="gene ID" value="L893_g13839"/>
</dbReference>
<dbReference type="Proteomes" id="UP000095287">
    <property type="component" value="Unplaced"/>
</dbReference>
<dbReference type="Gene3D" id="2.10.25.160">
    <property type="entry name" value="Granulin"/>
    <property type="match status" value="1"/>
</dbReference>
<keyword evidence="4" id="KW-1185">Reference proteome</keyword>
<evidence type="ECO:0000313" key="5">
    <source>
        <dbReference type="WBParaSite" id="L893_g13839.t1"/>
    </source>
</evidence>
<feature type="domain" description="Granulins" evidence="3">
    <location>
        <begin position="16"/>
        <end position="59"/>
    </location>
</feature>
<keyword evidence="1" id="KW-1015">Disulfide bond</keyword>
<organism evidence="4 5">
    <name type="scientific">Steinernema glaseri</name>
    <dbReference type="NCBI Taxonomy" id="37863"/>
    <lineage>
        <taxon>Eukaryota</taxon>
        <taxon>Metazoa</taxon>
        <taxon>Ecdysozoa</taxon>
        <taxon>Nematoda</taxon>
        <taxon>Chromadorea</taxon>
        <taxon>Rhabditida</taxon>
        <taxon>Tylenchina</taxon>
        <taxon>Panagrolaimomorpha</taxon>
        <taxon>Strongyloidoidea</taxon>
        <taxon>Steinernematidae</taxon>
        <taxon>Steinernema</taxon>
    </lineage>
</organism>
<evidence type="ECO:0000256" key="1">
    <source>
        <dbReference type="ARBA" id="ARBA00023157"/>
    </source>
</evidence>